<proteinExistence type="predicted"/>
<dbReference type="Gene3D" id="6.10.140.1740">
    <property type="match status" value="1"/>
</dbReference>
<dbReference type="Proteomes" id="UP000327013">
    <property type="component" value="Unassembled WGS sequence"/>
</dbReference>
<accession>A0A5N6KTN4</accession>
<name>A0A5N6KTN4_9ROSI</name>
<organism evidence="3 4">
    <name type="scientific">Carpinus fangiana</name>
    <dbReference type="NCBI Taxonomy" id="176857"/>
    <lineage>
        <taxon>Eukaryota</taxon>
        <taxon>Viridiplantae</taxon>
        <taxon>Streptophyta</taxon>
        <taxon>Embryophyta</taxon>
        <taxon>Tracheophyta</taxon>
        <taxon>Spermatophyta</taxon>
        <taxon>Magnoliopsida</taxon>
        <taxon>eudicotyledons</taxon>
        <taxon>Gunneridae</taxon>
        <taxon>Pentapetalae</taxon>
        <taxon>rosids</taxon>
        <taxon>fabids</taxon>
        <taxon>Fagales</taxon>
        <taxon>Betulaceae</taxon>
        <taxon>Carpinus</taxon>
    </lineage>
</organism>
<keyword evidence="4" id="KW-1185">Reference proteome</keyword>
<feature type="region of interest" description="Disordered" evidence="1">
    <location>
        <begin position="124"/>
        <end position="217"/>
    </location>
</feature>
<dbReference type="AlphaFoldDB" id="A0A5N6KTN4"/>
<dbReference type="SMART" id="SM01408">
    <property type="entry name" value="ING"/>
    <property type="match status" value="1"/>
</dbReference>
<reference evidence="3 4" key="1">
    <citation type="submission" date="2019-06" db="EMBL/GenBank/DDBJ databases">
        <title>A chromosomal-level reference genome of Carpinus fangiana (Coryloideae, Betulaceae).</title>
        <authorList>
            <person name="Yang X."/>
            <person name="Wang Z."/>
            <person name="Zhang L."/>
            <person name="Hao G."/>
            <person name="Liu J."/>
            <person name="Yang Y."/>
        </authorList>
    </citation>
    <scope>NUCLEOTIDE SEQUENCE [LARGE SCALE GENOMIC DNA]</scope>
    <source>
        <strain evidence="3">Cfa_2016G</strain>
        <tissue evidence="3">Leaf</tissue>
    </source>
</reference>
<protein>
    <recommendedName>
        <fullName evidence="2">Inhibitor of growth protein N-terminal histone-binding domain-containing protein</fullName>
    </recommendedName>
</protein>
<dbReference type="OrthoDB" id="5411773at2759"/>
<sequence>MADALSELSGHGPSDPDAQATITDFHDYTEFFPSDLARSLTLIAKLDEEYHNNAEHIHALAKTYGALPLVPAAERADPQLLRKDISHTLDHALRARTATLAEATRLCNVADTLYHRLAGIKKKLSAMPKPPSQESSPAVSKLRSPQTSRTRKVEAAKPKLTLNPPSTLADKNATAAAKEKKRSRRIIVPGEVLPPFDPNSPFPSDVSSSEDDLPPPSPIKPPVFRASDGMLKTPKIQKPPRTPKVRPPGVMGTNVHSTVAGISVSNAMASLTPPPPDALPGSEWQPWLTLTEWELNLLRRRMKKNANWKPSDTMTRRELKDRNRGPEAFARAKAEAEARGEAVLNEPAHKFSNRADEMAPVDPSILSHGDDLLNVGMKLNEQKKLKRRNEEAGNEEDYMAAITAAGQNVAAIYQKNVLSFNGSPVSGHSPDNAKARPGRKRKRDRASNAAADDADVEAESSASPKKLKLVSSALEESPDPITMTTTTQVPLAPEGPSTPGATSHLDVDGATAASSRPSRTLRVPTPAPKFEEEDEPSGLRARHMHPHTDEPAANAYCGVDVAVGAVGVNCRLPISHQPFTGRQKSCTRTMKLASTATRAAARSSHQAHHSGLRPLNMAAGFLMKAKVPAPVVPCTMLDVISCGFALRCTLVYSDWLSSPRCFRRALGVQQVEQHECYDAEKTARAARRGNAGACKVAAHDEAEDAACEIHNEESDGAYGTFHVWAKHELQEKIGANVNDATMHEYGGDEAPPLIRHGLIVQRATHSWVGNAAHAAELGEGTCGARVGCVRTRPHHWVRIVLNAFLVPHARHISCAHVDQHVRRGADHWIERWLRLNGRPSEVGILDQFDDEDDNLYETQDVDQPGYLLLEDLVKTARLLLSLRGHVHGLLLSLEVVRVWWIREAGALRP</sequence>
<evidence type="ECO:0000256" key="1">
    <source>
        <dbReference type="SAM" id="MobiDB-lite"/>
    </source>
</evidence>
<evidence type="ECO:0000313" key="3">
    <source>
        <dbReference type="EMBL" id="KAB8343230.1"/>
    </source>
</evidence>
<feature type="region of interest" description="Disordered" evidence="1">
    <location>
        <begin position="420"/>
        <end position="539"/>
    </location>
</feature>
<dbReference type="EMBL" id="VIBQ01000012">
    <property type="protein sequence ID" value="KAB8343230.1"/>
    <property type="molecule type" value="Genomic_DNA"/>
</dbReference>
<feature type="compositionally biased region" description="Polar residues" evidence="1">
    <location>
        <begin position="132"/>
        <end position="148"/>
    </location>
</feature>
<dbReference type="InterPro" id="IPR024610">
    <property type="entry name" value="ING_N_histone-binding"/>
</dbReference>
<evidence type="ECO:0000313" key="4">
    <source>
        <dbReference type="Proteomes" id="UP000327013"/>
    </source>
</evidence>
<feature type="domain" description="Inhibitor of growth protein N-terminal histone-binding" evidence="2">
    <location>
        <begin position="21"/>
        <end position="124"/>
    </location>
</feature>
<comment type="caution">
    <text evidence="3">The sequence shown here is derived from an EMBL/GenBank/DDBJ whole genome shotgun (WGS) entry which is preliminary data.</text>
</comment>
<feature type="region of interest" description="Disordered" evidence="1">
    <location>
        <begin position="232"/>
        <end position="251"/>
    </location>
</feature>
<gene>
    <name evidence="3" type="ORF">FH972_022820</name>
</gene>
<evidence type="ECO:0000259" key="2">
    <source>
        <dbReference type="SMART" id="SM01408"/>
    </source>
</evidence>